<dbReference type="OrthoDB" id="271979at2157"/>
<evidence type="ECO:0008006" key="4">
    <source>
        <dbReference type="Google" id="ProtNLM"/>
    </source>
</evidence>
<organism evidence="2 3">
    <name type="scientific">Halalkalicoccus paucihalophilus</name>
    <dbReference type="NCBI Taxonomy" id="1008153"/>
    <lineage>
        <taxon>Archaea</taxon>
        <taxon>Methanobacteriati</taxon>
        <taxon>Methanobacteriota</taxon>
        <taxon>Stenosarchaea group</taxon>
        <taxon>Halobacteria</taxon>
        <taxon>Halobacteriales</taxon>
        <taxon>Halococcaceae</taxon>
        <taxon>Halalkalicoccus</taxon>
    </lineage>
</organism>
<evidence type="ECO:0000313" key="2">
    <source>
        <dbReference type="EMBL" id="KYH24467.1"/>
    </source>
</evidence>
<protein>
    <recommendedName>
        <fullName evidence="4">Right handed beta helix domain-containing protein</fullName>
    </recommendedName>
</protein>
<reference evidence="2 3" key="1">
    <citation type="submission" date="2016-02" db="EMBL/GenBank/DDBJ databases">
        <title>Genome sequence of Halalkalicoccus paucihalophilus DSM 24557.</title>
        <authorList>
            <person name="Poehlein A."/>
            <person name="Daniel R."/>
        </authorList>
    </citation>
    <scope>NUCLEOTIDE SEQUENCE [LARGE SCALE GENOMIC DNA]</scope>
    <source>
        <strain evidence="2 3">DSM 24557</strain>
    </source>
</reference>
<feature type="region of interest" description="Disordered" evidence="1">
    <location>
        <begin position="18"/>
        <end position="43"/>
    </location>
</feature>
<dbReference type="SUPFAM" id="SSF51126">
    <property type="entry name" value="Pectin lyase-like"/>
    <property type="match status" value="1"/>
</dbReference>
<evidence type="ECO:0000256" key="1">
    <source>
        <dbReference type="SAM" id="MobiDB-lite"/>
    </source>
</evidence>
<gene>
    <name evidence="2" type="ORF">HAPAU_34500</name>
</gene>
<dbReference type="PATRIC" id="fig|1008153.3.peg.3634"/>
<dbReference type="InterPro" id="IPR011050">
    <property type="entry name" value="Pectin_lyase_fold/virulence"/>
</dbReference>
<accession>A0A151AAS5</accession>
<dbReference type="AlphaFoldDB" id="A0A151AAS5"/>
<evidence type="ECO:0000313" key="3">
    <source>
        <dbReference type="Proteomes" id="UP000075321"/>
    </source>
</evidence>
<keyword evidence="3" id="KW-1185">Reference proteome</keyword>
<dbReference type="EMBL" id="LTAZ01000013">
    <property type="protein sequence ID" value="KYH24467.1"/>
    <property type="molecule type" value="Genomic_DNA"/>
</dbReference>
<comment type="caution">
    <text evidence="2">The sequence shown here is derived from an EMBL/GenBank/DDBJ whole genome shotgun (WGS) entry which is preliminary data.</text>
</comment>
<dbReference type="Proteomes" id="UP000075321">
    <property type="component" value="Unassembled WGS sequence"/>
</dbReference>
<sequence>MDRRNFFTSVGIASGMLLGGTTPGRGVRSDLSRGDDTEESSNRINTADDLVELSTVELLELDNEAVRRPFDPAVGGGAAYNADEFAGASGYPHGGTFARSDGDYVVSTADQLEDATDAAESDATIWIEGDAAIDVTGLSCTLASGVTIASDRGRDGSEGALLYQDHNEFNTFLKTGGDDIRITGIRFSGPEHEYWDLEERDVSSIYDVGITWALTIDDDDRIEIDNCQFSGFTYTGIRVGMWGDYRCDGIYVHHCEFVNNPSPSLGYGVNVYGGDPLLEYNYFDNNRRSVVGVGGDLPVNYVVRNNLFGPRTRLAPIDVHGGTVNDMDEPQAGVRMIIDNNVVLSEEGIRSGSPQPAVVIRGVPRERAYVRGNWFFTSRAPPFSADEGTGDGGGAIRQWTDRYTAITAFNNITGKLDPVADIGLAGTAWDPRRDRSRQSNGE</sequence>
<proteinExistence type="predicted"/>
<dbReference type="InterPro" id="IPR012334">
    <property type="entry name" value="Pectin_lyas_fold"/>
</dbReference>
<name>A0A151AAS5_9EURY</name>
<dbReference type="RefSeq" id="WP_157078519.1">
    <property type="nucleotide sequence ID" value="NZ_LTAZ01000013.1"/>
</dbReference>
<dbReference type="Gene3D" id="2.160.20.10">
    <property type="entry name" value="Single-stranded right-handed beta-helix, Pectin lyase-like"/>
    <property type="match status" value="1"/>
</dbReference>